<gene>
    <name evidence="7" type="ORF">P43SY_008298</name>
</gene>
<comment type="caution">
    <text evidence="7">The sequence shown here is derived from an EMBL/GenBank/DDBJ whole genome shotgun (WGS) entry which is preliminary data.</text>
</comment>
<evidence type="ECO:0000313" key="7">
    <source>
        <dbReference type="EMBL" id="KAJ0407837.1"/>
    </source>
</evidence>
<dbReference type="Pfam" id="PF13639">
    <property type="entry name" value="zf-RING_2"/>
    <property type="match status" value="1"/>
</dbReference>
<dbReference type="SUPFAM" id="SSF57850">
    <property type="entry name" value="RING/U-box"/>
    <property type="match status" value="1"/>
</dbReference>
<dbReference type="GO" id="GO:0008270">
    <property type="term" value="F:zinc ion binding"/>
    <property type="evidence" value="ECO:0007669"/>
    <property type="project" value="UniProtKB-KW"/>
</dbReference>
<evidence type="ECO:0000313" key="8">
    <source>
        <dbReference type="Proteomes" id="UP001209570"/>
    </source>
</evidence>
<keyword evidence="1" id="KW-0479">Metal-binding</keyword>
<evidence type="ECO:0000256" key="3">
    <source>
        <dbReference type="ARBA" id="ARBA00022833"/>
    </source>
</evidence>
<name>A0AAD5MHC6_PYTIN</name>
<accession>A0AAD5MHC6</accession>
<dbReference type="InterPro" id="IPR001841">
    <property type="entry name" value="Znf_RING"/>
</dbReference>
<evidence type="ECO:0000256" key="2">
    <source>
        <dbReference type="ARBA" id="ARBA00022771"/>
    </source>
</evidence>
<feature type="region of interest" description="Disordered" evidence="5">
    <location>
        <begin position="1"/>
        <end position="47"/>
    </location>
</feature>
<proteinExistence type="predicted"/>
<keyword evidence="2 4" id="KW-0863">Zinc-finger</keyword>
<dbReference type="EMBL" id="JAKCXM010000017">
    <property type="protein sequence ID" value="KAJ0407837.1"/>
    <property type="molecule type" value="Genomic_DNA"/>
</dbReference>
<reference evidence="7" key="1">
    <citation type="submission" date="2021-12" db="EMBL/GenBank/DDBJ databases">
        <title>Prjna785345.</title>
        <authorList>
            <person name="Rujirawat T."/>
            <person name="Krajaejun T."/>
        </authorList>
    </citation>
    <scope>NUCLEOTIDE SEQUENCE</scope>
    <source>
        <strain evidence="7">Pi057C3</strain>
    </source>
</reference>
<keyword evidence="8" id="KW-1185">Reference proteome</keyword>
<dbReference type="Gene3D" id="3.30.40.10">
    <property type="entry name" value="Zinc/RING finger domain, C3HC4 (zinc finger)"/>
    <property type="match status" value="1"/>
</dbReference>
<feature type="compositionally biased region" description="Acidic residues" evidence="5">
    <location>
        <begin position="36"/>
        <end position="47"/>
    </location>
</feature>
<dbReference type="AlphaFoldDB" id="A0AAD5MHC6"/>
<feature type="region of interest" description="Disordered" evidence="5">
    <location>
        <begin position="61"/>
        <end position="133"/>
    </location>
</feature>
<dbReference type="PANTHER" id="PTHR45969:SF69">
    <property type="entry name" value="FINGER DOMAIN PROTEIN, PUTATIVE (AFU_ORTHOLOGUE AFUA_3G12190)-RELATED"/>
    <property type="match status" value="1"/>
</dbReference>
<feature type="compositionally biased region" description="Low complexity" evidence="5">
    <location>
        <begin position="61"/>
        <end position="77"/>
    </location>
</feature>
<dbReference type="GO" id="GO:0016567">
    <property type="term" value="P:protein ubiquitination"/>
    <property type="evidence" value="ECO:0007669"/>
    <property type="project" value="TreeGrafter"/>
</dbReference>
<feature type="compositionally biased region" description="Polar residues" evidence="5">
    <location>
        <begin position="108"/>
        <end position="123"/>
    </location>
</feature>
<dbReference type="PROSITE" id="PS50089">
    <property type="entry name" value="ZF_RING_2"/>
    <property type="match status" value="1"/>
</dbReference>
<organism evidence="7 8">
    <name type="scientific">Pythium insidiosum</name>
    <name type="common">Pythiosis disease agent</name>
    <dbReference type="NCBI Taxonomy" id="114742"/>
    <lineage>
        <taxon>Eukaryota</taxon>
        <taxon>Sar</taxon>
        <taxon>Stramenopiles</taxon>
        <taxon>Oomycota</taxon>
        <taxon>Peronosporomycetes</taxon>
        <taxon>Pythiales</taxon>
        <taxon>Pythiaceae</taxon>
        <taxon>Pythium</taxon>
    </lineage>
</organism>
<feature type="domain" description="RING-type" evidence="6">
    <location>
        <begin position="162"/>
        <end position="208"/>
    </location>
</feature>
<keyword evidence="3" id="KW-0862">Zinc</keyword>
<dbReference type="InterPro" id="IPR013083">
    <property type="entry name" value="Znf_RING/FYVE/PHD"/>
</dbReference>
<evidence type="ECO:0000256" key="1">
    <source>
        <dbReference type="ARBA" id="ARBA00022723"/>
    </source>
</evidence>
<dbReference type="PANTHER" id="PTHR45969">
    <property type="entry name" value="RING ZINC FINGER PROTEIN-RELATED"/>
    <property type="match status" value="1"/>
</dbReference>
<evidence type="ECO:0000256" key="5">
    <source>
        <dbReference type="SAM" id="MobiDB-lite"/>
    </source>
</evidence>
<evidence type="ECO:0000256" key="4">
    <source>
        <dbReference type="PROSITE-ProRule" id="PRU00175"/>
    </source>
</evidence>
<sequence length="216" mass="23306">MGQACSCRQPRGRKLQRRSSDASLDLARRPGGPAGSDDDSSDEGQEIDILIDDDMERDALLASSSSSAAARATAGATVTKRTSKSQLRDDNVLSRRASASVLSGGVPSATTTPGEATTSSGNSDAAEAPSIPLDQRARLDELLRSYQRATGIVDHGQLDLECVMCLDTFSEDNPKVRSLCNCGMNRTNFHLSCLLEWLDRDPNCPVCRAYLFYEEQ</sequence>
<protein>
    <recommendedName>
        <fullName evidence="6">RING-type domain-containing protein</fullName>
    </recommendedName>
</protein>
<dbReference type="Proteomes" id="UP001209570">
    <property type="component" value="Unassembled WGS sequence"/>
</dbReference>
<dbReference type="GO" id="GO:0061630">
    <property type="term" value="F:ubiquitin protein ligase activity"/>
    <property type="evidence" value="ECO:0007669"/>
    <property type="project" value="TreeGrafter"/>
</dbReference>
<evidence type="ECO:0000259" key="6">
    <source>
        <dbReference type="PROSITE" id="PS50089"/>
    </source>
</evidence>